<sequence length="135" mass="15222">GTWKWVDGQPISTDSSHFPWASGEPNNWPEPNGNEDCLLVNFAGGYNDVDCLVKRRYICEGKRSYFVGGSDAAKEGTWKWLNGEQISTESRRFPWAKGEPNNWPGHGDEDCLTITHGGFNDEACWIEHPFICEVV</sequence>
<dbReference type="Pfam" id="PF00059">
    <property type="entry name" value="Lectin_C"/>
    <property type="match status" value="2"/>
</dbReference>
<dbReference type="PROSITE" id="PS50041">
    <property type="entry name" value="C_TYPE_LECTIN_2"/>
    <property type="match status" value="2"/>
</dbReference>
<comment type="caution">
    <text evidence="3">The sequence shown here is derived from an EMBL/GenBank/DDBJ whole genome shotgun (WGS) entry which is preliminary data.</text>
</comment>
<protein>
    <recommendedName>
        <fullName evidence="2">C-type lectin domain-containing protein</fullName>
    </recommendedName>
</protein>
<feature type="non-terminal residue" evidence="3">
    <location>
        <position position="1"/>
    </location>
</feature>
<evidence type="ECO:0000259" key="2">
    <source>
        <dbReference type="PROSITE" id="PS50041"/>
    </source>
</evidence>
<dbReference type="Proteomes" id="UP001497623">
    <property type="component" value="Unassembled WGS sequence"/>
</dbReference>
<evidence type="ECO:0000313" key="4">
    <source>
        <dbReference type="Proteomes" id="UP001497623"/>
    </source>
</evidence>
<dbReference type="EMBL" id="CAXKWB010047536">
    <property type="protein sequence ID" value="CAL4165523.1"/>
    <property type="molecule type" value="Genomic_DNA"/>
</dbReference>
<dbReference type="SUPFAM" id="SSF56436">
    <property type="entry name" value="C-type lectin-like"/>
    <property type="match status" value="2"/>
</dbReference>
<evidence type="ECO:0000256" key="1">
    <source>
        <dbReference type="SAM" id="MobiDB-lite"/>
    </source>
</evidence>
<organism evidence="3 4">
    <name type="scientific">Meganyctiphanes norvegica</name>
    <name type="common">Northern krill</name>
    <name type="synonym">Thysanopoda norvegica</name>
    <dbReference type="NCBI Taxonomy" id="48144"/>
    <lineage>
        <taxon>Eukaryota</taxon>
        <taxon>Metazoa</taxon>
        <taxon>Ecdysozoa</taxon>
        <taxon>Arthropoda</taxon>
        <taxon>Crustacea</taxon>
        <taxon>Multicrustacea</taxon>
        <taxon>Malacostraca</taxon>
        <taxon>Eumalacostraca</taxon>
        <taxon>Eucarida</taxon>
        <taxon>Euphausiacea</taxon>
        <taxon>Euphausiidae</taxon>
        <taxon>Meganyctiphanes</taxon>
    </lineage>
</organism>
<reference evidence="3 4" key="1">
    <citation type="submission" date="2024-05" db="EMBL/GenBank/DDBJ databases">
        <authorList>
            <person name="Wallberg A."/>
        </authorList>
    </citation>
    <scope>NUCLEOTIDE SEQUENCE [LARGE SCALE GENOMIC DNA]</scope>
</reference>
<dbReference type="AlphaFoldDB" id="A0AAV2S8B6"/>
<feature type="domain" description="C-type lectin" evidence="2">
    <location>
        <begin position="65"/>
        <end position="133"/>
    </location>
</feature>
<dbReference type="PANTHER" id="PTHR22803">
    <property type="entry name" value="MANNOSE, PHOSPHOLIPASE, LECTIN RECEPTOR RELATED"/>
    <property type="match status" value="1"/>
</dbReference>
<dbReference type="InterPro" id="IPR016186">
    <property type="entry name" value="C-type_lectin-like/link_sf"/>
</dbReference>
<accession>A0AAV2S8B6</accession>
<evidence type="ECO:0000313" key="3">
    <source>
        <dbReference type="EMBL" id="CAL4165523.1"/>
    </source>
</evidence>
<dbReference type="InterPro" id="IPR016187">
    <property type="entry name" value="CTDL_fold"/>
</dbReference>
<proteinExistence type="predicted"/>
<dbReference type="Gene3D" id="3.10.100.10">
    <property type="entry name" value="Mannose-Binding Protein A, subunit A"/>
    <property type="match status" value="2"/>
</dbReference>
<gene>
    <name evidence="3" type="ORF">MNOR_LOCUS33270</name>
</gene>
<name>A0AAV2S8B6_MEGNR</name>
<dbReference type="InterPro" id="IPR050111">
    <property type="entry name" value="C-type_lectin/snaclec_domain"/>
</dbReference>
<dbReference type="InterPro" id="IPR001304">
    <property type="entry name" value="C-type_lectin-like"/>
</dbReference>
<feature type="domain" description="C-type lectin" evidence="2">
    <location>
        <begin position="1"/>
        <end position="60"/>
    </location>
</feature>
<feature type="region of interest" description="Disordered" evidence="1">
    <location>
        <begin position="1"/>
        <end position="27"/>
    </location>
</feature>
<keyword evidence="4" id="KW-1185">Reference proteome</keyword>